<evidence type="ECO:0000313" key="2">
    <source>
        <dbReference type="Proteomes" id="UP001163823"/>
    </source>
</evidence>
<evidence type="ECO:0000313" key="1">
    <source>
        <dbReference type="EMBL" id="KAJ7969347.1"/>
    </source>
</evidence>
<dbReference type="KEGG" id="qsa:O6P43_013323"/>
<organism evidence="1 2">
    <name type="scientific">Quillaja saponaria</name>
    <name type="common">Soap bark tree</name>
    <dbReference type="NCBI Taxonomy" id="32244"/>
    <lineage>
        <taxon>Eukaryota</taxon>
        <taxon>Viridiplantae</taxon>
        <taxon>Streptophyta</taxon>
        <taxon>Embryophyta</taxon>
        <taxon>Tracheophyta</taxon>
        <taxon>Spermatophyta</taxon>
        <taxon>Magnoliopsida</taxon>
        <taxon>eudicotyledons</taxon>
        <taxon>Gunneridae</taxon>
        <taxon>Pentapetalae</taxon>
        <taxon>rosids</taxon>
        <taxon>fabids</taxon>
        <taxon>Fabales</taxon>
        <taxon>Quillajaceae</taxon>
        <taxon>Quillaja</taxon>
    </lineage>
</organism>
<dbReference type="Proteomes" id="UP001163823">
    <property type="component" value="Chromosome 5"/>
</dbReference>
<dbReference type="EMBL" id="JARAOO010000005">
    <property type="protein sequence ID" value="KAJ7969347.1"/>
    <property type="molecule type" value="Genomic_DNA"/>
</dbReference>
<protein>
    <submittedName>
        <fullName evidence="1">Uncharacterized protein</fullName>
    </submittedName>
</protein>
<gene>
    <name evidence="1" type="ORF">O6P43_013323</name>
</gene>
<name>A0AAD7M445_QUISA</name>
<comment type="caution">
    <text evidence="1">The sequence shown here is derived from an EMBL/GenBank/DDBJ whole genome shotgun (WGS) entry which is preliminary data.</text>
</comment>
<sequence length="67" mass="7422">MDNVFEVLAARVMVPHSFTMQVSVMVEDKITAWNFLQVAATSIASRSTVRSTSLRRWASSSSNSQNS</sequence>
<dbReference type="AlphaFoldDB" id="A0AAD7M445"/>
<reference evidence="1" key="1">
    <citation type="journal article" date="2023" name="Science">
        <title>Elucidation of the pathway for biosynthesis of saponin adjuvants from the soapbark tree.</title>
        <authorList>
            <person name="Reed J."/>
            <person name="Orme A."/>
            <person name="El-Demerdash A."/>
            <person name="Owen C."/>
            <person name="Martin L.B.B."/>
            <person name="Misra R.C."/>
            <person name="Kikuchi S."/>
            <person name="Rejzek M."/>
            <person name="Martin A.C."/>
            <person name="Harkess A."/>
            <person name="Leebens-Mack J."/>
            <person name="Louveau T."/>
            <person name="Stephenson M.J."/>
            <person name="Osbourn A."/>
        </authorList>
    </citation>
    <scope>NUCLEOTIDE SEQUENCE</scope>
    <source>
        <strain evidence="1">S10</strain>
    </source>
</reference>
<accession>A0AAD7M445</accession>
<proteinExistence type="predicted"/>
<keyword evidence="2" id="KW-1185">Reference proteome</keyword>